<dbReference type="AlphaFoldDB" id="A0A7W2DPK6"/>
<dbReference type="Proteomes" id="UP000587608">
    <property type="component" value="Unassembled WGS sequence"/>
</dbReference>
<sequence>MATSIDAKYPGLVEDVNVPASRPDGSTLTDFDIELKNAVIQVKAGPGKGAGSQVSRTQEGTDKPVIVYGPKLRPSVVREVNNRGGIGVTSMDDLLKVIAP</sequence>
<feature type="region of interest" description="Disordered" evidence="1">
    <location>
        <begin position="45"/>
        <end position="66"/>
    </location>
</feature>
<proteinExistence type="predicted"/>
<evidence type="ECO:0000256" key="1">
    <source>
        <dbReference type="SAM" id="MobiDB-lite"/>
    </source>
</evidence>
<evidence type="ECO:0008006" key="4">
    <source>
        <dbReference type="Google" id="ProtNLM"/>
    </source>
</evidence>
<name>A0A7W2DPK6_9ACTN</name>
<accession>A0A7W2DPK6</accession>
<dbReference type="RefSeq" id="WP_139062941.1">
    <property type="nucleotide sequence ID" value="NZ_JACERG010000003.1"/>
</dbReference>
<gene>
    <name evidence="2" type="ORF">H1X69_04265</name>
</gene>
<dbReference type="EMBL" id="JACERG010000003">
    <property type="protein sequence ID" value="MBA5220634.1"/>
    <property type="molecule type" value="Genomic_DNA"/>
</dbReference>
<protein>
    <recommendedName>
        <fullName evidence="4">Tox-REase-7 domain-containing protein</fullName>
    </recommendedName>
</protein>
<reference evidence="2 3" key="1">
    <citation type="submission" date="2020-07" db="EMBL/GenBank/DDBJ databases">
        <title>Differential regulation of undecylprodigiosin biosynthesis in the yeast-scavenging Streptomyces strain MBK6.</title>
        <authorList>
            <person name="Baral B."/>
            <person name="Siitonen V."/>
            <person name="Laughlin M."/>
            <person name="Yamada K."/>
            <person name="Ilomaeki M."/>
            <person name="Metsae-Ketelae M."/>
            <person name="Niemi J."/>
        </authorList>
    </citation>
    <scope>NUCLEOTIDE SEQUENCE [LARGE SCALE GENOMIC DNA]</scope>
    <source>
        <strain evidence="2 3">MBK6</strain>
    </source>
</reference>
<organism evidence="2 3">
    <name type="scientific">Streptomyces griseoaurantiacus</name>
    <dbReference type="NCBI Taxonomy" id="68213"/>
    <lineage>
        <taxon>Bacteria</taxon>
        <taxon>Bacillati</taxon>
        <taxon>Actinomycetota</taxon>
        <taxon>Actinomycetes</taxon>
        <taxon>Kitasatosporales</taxon>
        <taxon>Streptomycetaceae</taxon>
        <taxon>Streptomyces</taxon>
        <taxon>Streptomyces aurantiacus group</taxon>
    </lineage>
</organism>
<evidence type="ECO:0000313" key="3">
    <source>
        <dbReference type="Proteomes" id="UP000587608"/>
    </source>
</evidence>
<comment type="caution">
    <text evidence="2">The sequence shown here is derived from an EMBL/GenBank/DDBJ whole genome shotgun (WGS) entry which is preliminary data.</text>
</comment>
<evidence type="ECO:0000313" key="2">
    <source>
        <dbReference type="EMBL" id="MBA5220634.1"/>
    </source>
</evidence>